<keyword evidence="9" id="KW-1185">Reference proteome</keyword>
<feature type="signal peptide" evidence="7">
    <location>
        <begin position="1"/>
        <end position="18"/>
    </location>
</feature>
<keyword evidence="4 6" id="KW-0472">Membrane</keyword>
<keyword evidence="2 6" id="KW-0812">Transmembrane</keyword>
<protein>
    <submittedName>
        <fullName evidence="8">Uncharacterized protein</fullName>
    </submittedName>
</protein>
<evidence type="ECO:0000256" key="2">
    <source>
        <dbReference type="ARBA" id="ARBA00022692"/>
    </source>
</evidence>
<dbReference type="Proteomes" id="UP000775872">
    <property type="component" value="Unassembled WGS sequence"/>
</dbReference>
<sequence length="347" mass="36196">MKSITLLHLLGFASCIAALPEPQPLITEAPALATLYERDNEAPSFMGYLSDNTTFRETACARGYYSSAGRNAGCVTDNTRPVATGCTSATLVVYPNGDNATCTGSYTCSYHTIFDNLDQKSTWSRWACFVSGNTNKVVVYRATTHVSSTSTTSDISTTSDDSTTTGETTETGASATATSDPGSDGSSGGGQSMAWVAGPVVGGVAGLAIIGLLVWVVLLLKRRSANKGVEAAAADNNQYDNNNLPPGSNMSQMYPSPQVTPAAGYADPVGEPYKYYPQGPPQTIYSGVPPQGGYTQVPTQMPNQAAELHSTSSQGPWMSPAPSELPASESHGARSDAAELGGSDVRR</sequence>
<evidence type="ECO:0000313" key="8">
    <source>
        <dbReference type="EMBL" id="CAH0043379.1"/>
    </source>
</evidence>
<feature type="transmembrane region" description="Helical" evidence="6">
    <location>
        <begin position="193"/>
        <end position="220"/>
    </location>
</feature>
<feature type="compositionally biased region" description="Polar residues" evidence="5">
    <location>
        <begin position="293"/>
        <end position="316"/>
    </location>
</feature>
<dbReference type="GO" id="GO:0016020">
    <property type="term" value="C:membrane"/>
    <property type="evidence" value="ECO:0007669"/>
    <property type="project" value="UniProtKB-SubCell"/>
</dbReference>
<comment type="subcellular location">
    <subcellularLocation>
        <location evidence="1">Membrane</location>
        <topology evidence="1">Single-pass membrane protein</topology>
    </subcellularLocation>
</comment>
<dbReference type="EMBL" id="CABFOC020000003">
    <property type="protein sequence ID" value="CAH0043379.1"/>
    <property type="molecule type" value="Genomic_DNA"/>
</dbReference>
<evidence type="ECO:0000256" key="4">
    <source>
        <dbReference type="ARBA" id="ARBA00023136"/>
    </source>
</evidence>
<dbReference type="PANTHER" id="PTHR15549">
    <property type="entry name" value="PAIRED IMMUNOGLOBULIN-LIKE TYPE 2 RECEPTOR"/>
    <property type="match status" value="1"/>
</dbReference>
<evidence type="ECO:0000256" key="5">
    <source>
        <dbReference type="SAM" id="MobiDB-lite"/>
    </source>
</evidence>
<feature type="region of interest" description="Disordered" evidence="5">
    <location>
        <begin position="278"/>
        <end position="347"/>
    </location>
</feature>
<comment type="caution">
    <text evidence="8">The sequence shown here is derived from an EMBL/GenBank/DDBJ whole genome shotgun (WGS) entry which is preliminary data.</text>
</comment>
<dbReference type="GO" id="GO:0071944">
    <property type="term" value="C:cell periphery"/>
    <property type="evidence" value="ECO:0007669"/>
    <property type="project" value="UniProtKB-ARBA"/>
</dbReference>
<evidence type="ECO:0000256" key="6">
    <source>
        <dbReference type="SAM" id="Phobius"/>
    </source>
</evidence>
<name>A0A9N9VZN0_9HYPO</name>
<feature type="compositionally biased region" description="Low complexity" evidence="5">
    <location>
        <begin position="149"/>
        <end position="184"/>
    </location>
</feature>
<dbReference type="OrthoDB" id="5146916at2759"/>
<dbReference type="PROSITE" id="PS51257">
    <property type="entry name" value="PROKAR_LIPOPROTEIN"/>
    <property type="match status" value="1"/>
</dbReference>
<evidence type="ECO:0000256" key="1">
    <source>
        <dbReference type="ARBA" id="ARBA00004167"/>
    </source>
</evidence>
<reference evidence="8" key="1">
    <citation type="submission" date="2021-10" db="EMBL/GenBank/DDBJ databases">
        <authorList>
            <person name="Piombo E."/>
        </authorList>
    </citation>
    <scope>NUCLEOTIDE SEQUENCE</scope>
</reference>
<dbReference type="AlphaFoldDB" id="A0A9N9VZN0"/>
<feature type="chain" id="PRO_5040168105" evidence="7">
    <location>
        <begin position="19"/>
        <end position="347"/>
    </location>
</feature>
<dbReference type="InterPro" id="IPR051694">
    <property type="entry name" value="Immunoregulatory_rcpt-like"/>
</dbReference>
<feature type="region of interest" description="Disordered" evidence="5">
    <location>
        <begin position="149"/>
        <end position="190"/>
    </location>
</feature>
<gene>
    <name evidence="8" type="ORF">CSOL1703_00009316</name>
</gene>
<accession>A0A9N9VZN0</accession>
<keyword evidence="7" id="KW-0732">Signal</keyword>
<organism evidence="8 9">
    <name type="scientific">Clonostachys solani</name>
    <dbReference type="NCBI Taxonomy" id="160281"/>
    <lineage>
        <taxon>Eukaryota</taxon>
        <taxon>Fungi</taxon>
        <taxon>Dikarya</taxon>
        <taxon>Ascomycota</taxon>
        <taxon>Pezizomycotina</taxon>
        <taxon>Sordariomycetes</taxon>
        <taxon>Hypocreomycetidae</taxon>
        <taxon>Hypocreales</taxon>
        <taxon>Bionectriaceae</taxon>
        <taxon>Clonostachys</taxon>
    </lineage>
</organism>
<evidence type="ECO:0000256" key="3">
    <source>
        <dbReference type="ARBA" id="ARBA00022989"/>
    </source>
</evidence>
<proteinExistence type="predicted"/>
<dbReference type="PANTHER" id="PTHR15549:SF26">
    <property type="entry name" value="AXIAL BUDDING PATTERN PROTEIN 2-RELATED"/>
    <property type="match status" value="1"/>
</dbReference>
<keyword evidence="3 6" id="KW-1133">Transmembrane helix</keyword>
<evidence type="ECO:0000313" key="9">
    <source>
        <dbReference type="Proteomes" id="UP000775872"/>
    </source>
</evidence>
<evidence type="ECO:0000256" key="7">
    <source>
        <dbReference type="SAM" id="SignalP"/>
    </source>
</evidence>
<feature type="compositionally biased region" description="Low complexity" evidence="5">
    <location>
        <begin position="320"/>
        <end position="330"/>
    </location>
</feature>